<reference evidence="14 15" key="1">
    <citation type="submission" date="2023-12" db="EMBL/GenBank/DDBJ databases">
        <title>A high-quality genome assembly for Dillenia turbinata (Dilleniales).</title>
        <authorList>
            <person name="Chanderbali A."/>
        </authorList>
    </citation>
    <scope>NUCLEOTIDE SEQUENCE [LARGE SCALE GENOMIC DNA]</scope>
    <source>
        <strain evidence="14">LSX21</strain>
        <tissue evidence="14">Leaf</tissue>
    </source>
</reference>
<comment type="function">
    <text evidence="11">E3 ubiquitin-protein ligase.</text>
</comment>
<sequence length="283" mass="31235">MASGFGESSTREPQNSSCSSSGVPNDAGDFECNICFELAQDPIVTLCGHLFCWPCLYKWLHLHSRSQECPVCKALVQEEKLVPLYGRGKNSTDPRSKSIPEINIPHRPAGQRPETASPPPPPQPDQFSDGGFGFMGGFMPMASARLGNLTLSAAFGGLFPSLFNIQVHRFPDATVYGTTSGFPNGFSNSFHWGHGHTYPRTTSLGQQADYTLKNLLLFIFVIVYERLDLGIRGFSCHDRIPLSAGMLSSDFYVTFLIPFLYFEDREHEVGKRKTLCTLPLDGA</sequence>
<dbReference type="SMART" id="SM00184">
    <property type="entry name" value="RING"/>
    <property type="match status" value="1"/>
</dbReference>
<dbReference type="Gene3D" id="3.30.40.10">
    <property type="entry name" value="Zinc/RING finger domain, C3HC4 (zinc finger)"/>
    <property type="match status" value="1"/>
</dbReference>
<evidence type="ECO:0000256" key="12">
    <source>
        <dbReference type="SAM" id="MobiDB-lite"/>
    </source>
</evidence>
<proteinExistence type="predicted"/>
<organism evidence="14 15">
    <name type="scientific">Dillenia turbinata</name>
    <dbReference type="NCBI Taxonomy" id="194707"/>
    <lineage>
        <taxon>Eukaryota</taxon>
        <taxon>Viridiplantae</taxon>
        <taxon>Streptophyta</taxon>
        <taxon>Embryophyta</taxon>
        <taxon>Tracheophyta</taxon>
        <taxon>Spermatophyta</taxon>
        <taxon>Magnoliopsida</taxon>
        <taxon>eudicotyledons</taxon>
        <taxon>Gunneridae</taxon>
        <taxon>Pentapetalae</taxon>
        <taxon>Dilleniales</taxon>
        <taxon>Dilleniaceae</taxon>
        <taxon>Dillenia</taxon>
    </lineage>
</organism>
<dbReference type="EMBL" id="JBAMMX010000018">
    <property type="protein sequence ID" value="KAK6922765.1"/>
    <property type="molecule type" value="Genomic_DNA"/>
</dbReference>
<dbReference type="InterPro" id="IPR045103">
    <property type="entry name" value="RNF5/RNF185-like"/>
</dbReference>
<evidence type="ECO:0000256" key="3">
    <source>
        <dbReference type="ARBA" id="ARBA00004906"/>
    </source>
</evidence>
<keyword evidence="9" id="KW-0472">Membrane</keyword>
<feature type="region of interest" description="Disordered" evidence="12">
    <location>
        <begin position="1"/>
        <end position="22"/>
    </location>
</feature>
<dbReference type="PROSITE" id="PS50089">
    <property type="entry name" value="ZF_RING_2"/>
    <property type="match status" value="1"/>
</dbReference>
<comment type="domain">
    <text evidence="11">The RING-type zinc finger domain is responsible for E3 ligase activity.</text>
</comment>
<dbReference type="InterPro" id="IPR018957">
    <property type="entry name" value="Znf_C3HC4_RING-type"/>
</dbReference>
<dbReference type="InterPro" id="IPR001841">
    <property type="entry name" value="Znf_RING"/>
</dbReference>
<evidence type="ECO:0000313" key="15">
    <source>
        <dbReference type="Proteomes" id="UP001370490"/>
    </source>
</evidence>
<keyword evidence="15" id="KW-1185">Reference proteome</keyword>
<keyword evidence="8 11" id="KW-0862">Zinc</keyword>
<dbReference type="PANTHER" id="PTHR12313">
    <property type="entry name" value="E3 UBIQUITIN-PROTEIN LIGASE RNF5-RELATED"/>
    <property type="match status" value="1"/>
</dbReference>
<dbReference type="GO" id="GO:0005789">
    <property type="term" value="C:endoplasmic reticulum membrane"/>
    <property type="evidence" value="ECO:0007669"/>
    <property type="project" value="UniProtKB-SubCell"/>
</dbReference>
<dbReference type="GO" id="GO:0006511">
    <property type="term" value="P:ubiquitin-dependent protein catabolic process"/>
    <property type="evidence" value="ECO:0007669"/>
    <property type="project" value="UniProtKB-UniRule"/>
</dbReference>
<comment type="subcellular location">
    <subcellularLocation>
        <location evidence="2">Endomembrane system</location>
    </subcellularLocation>
    <subcellularLocation>
        <location evidence="11">Endoplasmic reticulum membrane</location>
        <topology evidence="11">Single-pass type IV membrane protein</topology>
    </subcellularLocation>
</comment>
<evidence type="ECO:0000256" key="1">
    <source>
        <dbReference type="ARBA" id="ARBA00000900"/>
    </source>
</evidence>
<dbReference type="GO" id="GO:0008270">
    <property type="term" value="F:zinc ion binding"/>
    <property type="evidence" value="ECO:0007669"/>
    <property type="project" value="UniProtKB-KW"/>
</dbReference>
<evidence type="ECO:0000256" key="4">
    <source>
        <dbReference type="ARBA" id="ARBA00022679"/>
    </source>
</evidence>
<accession>A0AAN8UVG5</accession>
<dbReference type="EC" id="2.3.2.27" evidence="11"/>
<name>A0AAN8UVG5_9MAGN</name>
<comment type="pathway">
    <text evidence="3 11">Protein modification; protein ubiquitination.</text>
</comment>
<evidence type="ECO:0000256" key="6">
    <source>
        <dbReference type="ARBA" id="ARBA00022771"/>
    </source>
</evidence>
<keyword evidence="5 11" id="KW-0479">Metal-binding</keyword>
<evidence type="ECO:0000256" key="7">
    <source>
        <dbReference type="ARBA" id="ARBA00022786"/>
    </source>
</evidence>
<keyword evidence="7 11" id="KW-0833">Ubl conjugation pathway</keyword>
<keyword evidence="6 10" id="KW-0863">Zinc-finger</keyword>
<evidence type="ECO:0000256" key="10">
    <source>
        <dbReference type="PROSITE-ProRule" id="PRU00175"/>
    </source>
</evidence>
<dbReference type="SUPFAM" id="SSF57850">
    <property type="entry name" value="RING/U-box"/>
    <property type="match status" value="1"/>
</dbReference>
<dbReference type="InterPro" id="IPR017907">
    <property type="entry name" value="Znf_RING_CS"/>
</dbReference>
<comment type="catalytic activity">
    <reaction evidence="1 11">
        <text>S-ubiquitinyl-[E2 ubiquitin-conjugating enzyme]-L-cysteine + [acceptor protein]-L-lysine = [E2 ubiquitin-conjugating enzyme]-L-cysteine + N(6)-ubiquitinyl-[acceptor protein]-L-lysine.</text>
        <dbReference type="EC" id="2.3.2.27"/>
    </reaction>
</comment>
<protein>
    <recommendedName>
        <fullName evidence="11">E3 ubiquitin-protein ligase RMA</fullName>
        <ecNumber evidence="11">2.3.2.27</ecNumber>
    </recommendedName>
    <alternativeName>
        <fullName evidence="11">Protein RING membrane-anchor</fullName>
    </alternativeName>
    <alternativeName>
        <fullName evidence="11">RING-type E3 ubiquitin transferase RMA</fullName>
    </alternativeName>
</protein>
<evidence type="ECO:0000256" key="2">
    <source>
        <dbReference type="ARBA" id="ARBA00004308"/>
    </source>
</evidence>
<dbReference type="Proteomes" id="UP001370490">
    <property type="component" value="Unassembled WGS sequence"/>
</dbReference>
<dbReference type="GO" id="GO:0061630">
    <property type="term" value="F:ubiquitin protein ligase activity"/>
    <property type="evidence" value="ECO:0007669"/>
    <property type="project" value="UniProtKB-UniRule"/>
</dbReference>
<gene>
    <name evidence="14" type="ORF">RJ641_011069</name>
</gene>
<evidence type="ECO:0000256" key="8">
    <source>
        <dbReference type="ARBA" id="ARBA00022833"/>
    </source>
</evidence>
<feature type="region of interest" description="Disordered" evidence="12">
    <location>
        <begin position="85"/>
        <end position="127"/>
    </location>
</feature>
<keyword evidence="4 11" id="KW-0808">Transferase</keyword>
<comment type="caution">
    <text evidence="14">The sequence shown here is derived from an EMBL/GenBank/DDBJ whole genome shotgun (WGS) entry which is preliminary data.</text>
</comment>
<evidence type="ECO:0000256" key="11">
    <source>
        <dbReference type="RuleBase" id="RU369090"/>
    </source>
</evidence>
<dbReference type="Pfam" id="PF00097">
    <property type="entry name" value="zf-C3HC4"/>
    <property type="match status" value="1"/>
</dbReference>
<evidence type="ECO:0000256" key="5">
    <source>
        <dbReference type="ARBA" id="ARBA00022723"/>
    </source>
</evidence>
<dbReference type="AlphaFoldDB" id="A0AAN8UVG5"/>
<evidence type="ECO:0000259" key="13">
    <source>
        <dbReference type="PROSITE" id="PS50089"/>
    </source>
</evidence>
<dbReference type="CDD" id="cd16745">
    <property type="entry name" value="RING-HC_AtRMA-like"/>
    <property type="match status" value="1"/>
</dbReference>
<feature type="domain" description="RING-type" evidence="13">
    <location>
        <begin position="32"/>
        <end position="73"/>
    </location>
</feature>
<dbReference type="PROSITE" id="PS00518">
    <property type="entry name" value="ZF_RING_1"/>
    <property type="match status" value="1"/>
</dbReference>
<evidence type="ECO:0000313" key="14">
    <source>
        <dbReference type="EMBL" id="KAK6922765.1"/>
    </source>
</evidence>
<evidence type="ECO:0000256" key="9">
    <source>
        <dbReference type="ARBA" id="ARBA00023136"/>
    </source>
</evidence>
<dbReference type="InterPro" id="IPR013083">
    <property type="entry name" value="Znf_RING/FYVE/PHD"/>
</dbReference>
<keyword evidence="11" id="KW-0256">Endoplasmic reticulum</keyword>